<dbReference type="Pfam" id="PF00664">
    <property type="entry name" value="ABC_membrane"/>
    <property type="match status" value="2"/>
</dbReference>
<name>A0ABQ0GF23_9PEZI</name>
<dbReference type="InterPro" id="IPR056227">
    <property type="entry name" value="TMD0_ABC"/>
</dbReference>
<evidence type="ECO:0000256" key="4">
    <source>
        <dbReference type="ARBA" id="ARBA00022741"/>
    </source>
</evidence>
<dbReference type="GeneID" id="98177316"/>
<keyword evidence="6 10" id="KW-1133">Transmembrane helix</keyword>
<evidence type="ECO:0000256" key="5">
    <source>
        <dbReference type="ARBA" id="ARBA00022840"/>
    </source>
</evidence>
<feature type="domain" description="ABC transmembrane type-1" evidence="12">
    <location>
        <begin position="938"/>
        <end position="1195"/>
    </location>
</feature>
<dbReference type="Gene3D" id="1.20.1560.10">
    <property type="entry name" value="ABC transporter type 1, transmembrane domain"/>
    <property type="match status" value="2"/>
</dbReference>
<feature type="transmembrane region" description="Helical" evidence="10">
    <location>
        <begin position="314"/>
        <end position="337"/>
    </location>
</feature>
<dbReference type="SMART" id="SM00382">
    <property type="entry name" value="AAA"/>
    <property type="match status" value="2"/>
</dbReference>
<dbReference type="SUPFAM" id="SSF52540">
    <property type="entry name" value="P-loop containing nucleoside triphosphate hydrolases"/>
    <property type="match status" value="2"/>
</dbReference>
<dbReference type="InterPro" id="IPR017871">
    <property type="entry name" value="ABC_transporter-like_CS"/>
</dbReference>
<feature type="compositionally biased region" description="Low complexity" evidence="9">
    <location>
        <begin position="1366"/>
        <end position="1396"/>
    </location>
</feature>
<keyword evidence="2" id="KW-0813">Transport</keyword>
<dbReference type="InterPro" id="IPR036640">
    <property type="entry name" value="ABC1_TM_sf"/>
</dbReference>
<dbReference type="InterPro" id="IPR044746">
    <property type="entry name" value="ABCC_6TM_D1"/>
</dbReference>
<dbReference type="PANTHER" id="PTHR24223:SF399">
    <property type="entry name" value="ABC TRANSPORTER ATNG"/>
    <property type="match status" value="1"/>
</dbReference>
<comment type="subcellular location">
    <subcellularLocation>
        <location evidence="1">Membrane</location>
        <topology evidence="1">Multi-pass membrane protein</topology>
    </subcellularLocation>
</comment>
<dbReference type="PANTHER" id="PTHR24223">
    <property type="entry name" value="ATP-BINDING CASSETTE SUB-FAMILY C"/>
    <property type="match status" value="1"/>
</dbReference>
<dbReference type="RefSeq" id="XP_070918094.1">
    <property type="nucleotide sequence ID" value="XM_071061993.1"/>
</dbReference>
<dbReference type="InterPro" id="IPR044726">
    <property type="entry name" value="ABCC_6TM_D2"/>
</dbReference>
<dbReference type="Pfam" id="PF00005">
    <property type="entry name" value="ABC_tran"/>
    <property type="match status" value="2"/>
</dbReference>
<feature type="transmembrane region" description="Helical" evidence="10">
    <location>
        <begin position="32"/>
        <end position="53"/>
    </location>
</feature>
<evidence type="ECO:0000259" key="12">
    <source>
        <dbReference type="PROSITE" id="PS50929"/>
    </source>
</evidence>
<evidence type="ECO:0000256" key="1">
    <source>
        <dbReference type="ARBA" id="ARBA00004141"/>
    </source>
</evidence>
<feature type="domain" description="ABC transmembrane type-1" evidence="12">
    <location>
        <begin position="282"/>
        <end position="559"/>
    </location>
</feature>
<proteinExistence type="predicted"/>
<keyword evidence="7 10" id="KW-0472">Membrane</keyword>
<keyword evidence="8" id="KW-0325">Glycoprotein</keyword>
<dbReference type="Proteomes" id="UP001628179">
    <property type="component" value="Unassembled WGS sequence"/>
</dbReference>
<keyword evidence="3 10" id="KW-0812">Transmembrane</keyword>
<evidence type="ECO:0000313" key="13">
    <source>
        <dbReference type="EMBL" id="GAB1316363.1"/>
    </source>
</evidence>
<feature type="region of interest" description="Disordered" evidence="9">
    <location>
        <begin position="1364"/>
        <end position="1426"/>
    </location>
</feature>
<evidence type="ECO:0000256" key="9">
    <source>
        <dbReference type="SAM" id="MobiDB-lite"/>
    </source>
</evidence>
<evidence type="ECO:0000256" key="10">
    <source>
        <dbReference type="SAM" id="Phobius"/>
    </source>
</evidence>
<dbReference type="CDD" id="cd18579">
    <property type="entry name" value="ABC_6TM_ABCC_D1"/>
    <property type="match status" value="1"/>
</dbReference>
<sequence length="1531" mass="167611">MDCLITDQTWGPWAGPSCRGGLDFTLVFEESILSMLPAALLVVAAALQVAFLYGRPRQTANGLLLPVKLVLITVLGLLKLGVLMLWALPGTTAPRTKLTLAAAALNLFIVFPLLVLSYFEHVFRVAPSFIIELYMLLTVLFDVVRLRTLWLMPPSAHVSLAAGETATLAVKVALVLAEAARKDSLLLPDSKEKFSTEQLAGLYGRSLFFWLGSTLWNGFTRYLVPSDLSGPRDDVSAEFMRDNFRAHWLHNPNKSGKTALFSTLFKSMPAKFLIPVVPRATIVALTLTQPMLLERMLTFVQGGQADIYEQRMDVGYALIGAFAVLYTLMALFNAWYAHACNKLALEMRSQLIDSCYRQLLKLRLAALDSGNAATLINVDMQHIMEGCKILHDIWASVITVAVAVYLLYRKIQLAFIAPLLCTLVMTLLAGICSAPLGPRQMAWLAATESRVKSTMSMIAGFKEVKMLGISPDYMQSLQKLRLTEVELGRRFRRILSIIITLSAASTELSILVAFGGFAIISKVYGTPLTFQTLFASLALLRIALDPLFLLIQGTPALVSMFKCLGRVQDLLNDERVLGYGDKPFPGSDRSSSSSFAIKQNVVTMEQFTAFFPHGPGLPTVNSPYSSTSELVEISDAAFCWKGREAAPALYVMSLEIKPRSFTAVIGPVGSGKSTLLKAILGEIENITGTRRMRRGIRVAFCDQEPWLLDQSLKENIVGSLPFDPEWYGRVIDACALAQDIEGLAKRDDTGVGSGGSALSGGQRSRVALARAVYGKPDLLLMDDIFSGLDRKSATHIFSAVFSENGLIAKLQCAAVLVTHATQFLPRFDTILMVSNGMIAHRGTYDELLVSGVLDDQILTRVAAPKASDNAADAVEVTSDGKVVLKNATLDKEENEASRAPSEWGVYSYFLKSCGVAGISLFFVLAAVLAGERSFETVWLKMWAEGDQTALGYYMGVLTALIVGGVTLLGGICVFFFDVLLPTSSLRLYFGQLETLMRASISYVVSVGSNTIANRFIQDIMLIDDELPMALVNTTTAFFGVCAETVIVMISSKYVSISVPVLIGILWIIQKFYLRTSKQLRLMDIEAKAPLSAFLLETLQGIVSVRAFDRTNEFASRNTKLLNYSQRAAYMLLSVQVWLKMILDFVVTLLAILVTTLAVTFRSSQSLGFLGLALVNLISLSTSFKYLITFWANLETSIGAVARIRRFNHDVEPEEKHALPSPHLNWPDRGGIELQHVSATYSPDLPPAVYDISLYIAPGSKVAVCGRSGSGKSSLLAALLRCLDLNSGTIIIDGQDISRISRDALRKRIMTLPQKSLFIHDSIRANMLLWDDASAKSCRSAEETDALIESLLRKVGIWDALFTRKPSPSSSSSSSSASSVREGSSTSSSSASTTNSAEKGGGASPGKEEETKEEEPVTLDSPLNPQSRLSTGQQQLFCLARALLQRGNSQIVLMDEFTSSMDHETEMLVREIVARDLRGKTVIEVLHRLEHILDFDLVVVLDKGRVAEAGHPEDLLQNEEGLLRDLYQSMRG</sequence>
<dbReference type="Pfam" id="PF24357">
    <property type="entry name" value="TMD0_ABC"/>
    <property type="match status" value="1"/>
</dbReference>
<reference evidence="13 14" key="1">
    <citation type="submission" date="2024-09" db="EMBL/GenBank/DDBJ databases">
        <title>Itraconazole resistance in Madurella fahalii resulting from another homologue of gene encoding cytochrome P450 14-alpha sterol demethylase (CYP51).</title>
        <authorList>
            <person name="Yoshioka I."/>
            <person name="Fahal A.H."/>
            <person name="Kaneko S."/>
            <person name="Yaguchi T."/>
        </authorList>
    </citation>
    <scope>NUCLEOTIDE SEQUENCE [LARGE SCALE GENOMIC DNA]</scope>
    <source>
        <strain evidence="13 14">IFM 68171</strain>
    </source>
</reference>
<evidence type="ECO:0000256" key="8">
    <source>
        <dbReference type="ARBA" id="ARBA00023180"/>
    </source>
</evidence>
<dbReference type="CDD" id="cd18580">
    <property type="entry name" value="ABC_6TM_ABCC_D2"/>
    <property type="match status" value="1"/>
</dbReference>
<protein>
    <submittedName>
        <fullName evidence="13">Uncharacterized protein</fullName>
    </submittedName>
</protein>
<comment type="caution">
    <text evidence="13">The sequence shown here is derived from an EMBL/GenBank/DDBJ whole genome shotgun (WGS) entry which is preliminary data.</text>
</comment>
<dbReference type="Gene3D" id="3.40.50.300">
    <property type="entry name" value="P-loop containing nucleotide triphosphate hydrolases"/>
    <property type="match status" value="2"/>
</dbReference>
<dbReference type="SUPFAM" id="SSF90123">
    <property type="entry name" value="ABC transporter transmembrane region"/>
    <property type="match status" value="2"/>
</dbReference>
<feature type="transmembrane region" description="Helical" evidence="10">
    <location>
        <begin position="1056"/>
        <end position="1073"/>
    </location>
</feature>
<dbReference type="PROSITE" id="PS50929">
    <property type="entry name" value="ABC_TM1F"/>
    <property type="match status" value="2"/>
</dbReference>
<feature type="domain" description="ABC transporter" evidence="11">
    <location>
        <begin position="631"/>
        <end position="860"/>
    </location>
</feature>
<feature type="transmembrane region" description="Helical" evidence="10">
    <location>
        <begin position="1136"/>
        <end position="1160"/>
    </location>
</feature>
<evidence type="ECO:0000313" key="14">
    <source>
        <dbReference type="Proteomes" id="UP001628179"/>
    </source>
</evidence>
<keyword evidence="4" id="KW-0547">Nucleotide-binding</keyword>
<feature type="transmembrane region" description="Helical" evidence="10">
    <location>
        <begin position="532"/>
        <end position="551"/>
    </location>
</feature>
<organism evidence="13 14">
    <name type="scientific">Madurella fahalii</name>
    <dbReference type="NCBI Taxonomy" id="1157608"/>
    <lineage>
        <taxon>Eukaryota</taxon>
        <taxon>Fungi</taxon>
        <taxon>Dikarya</taxon>
        <taxon>Ascomycota</taxon>
        <taxon>Pezizomycotina</taxon>
        <taxon>Sordariomycetes</taxon>
        <taxon>Sordariomycetidae</taxon>
        <taxon>Sordariales</taxon>
        <taxon>Sordariales incertae sedis</taxon>
        <taxon>Madurella</taxon>
    </lineage>
</organism>
<feature type="transmembrane region" description="Helical" evidence="10">
    <location>
        <begin position="950"/>
        <end position="976"/>
    </location>
</feature>
<dbReference type="InterPro" id="IPR027417">
    <property type="entry name" value="P-loop_NTPase"/>
</dbReference>
<feature type="transmembrane region" description="Helical" evidence="10">
    <location>
        <begin position="908"/>
        <end position="929"/>
    </location>
</feature>
<feature type="transmembrane region" description="Helical" evidence="10">
    <location>
        <begin position="65"/>
        <end position="88"/>
    </location>
</feature>
<dbReference type="InterPro" id="IPR050173">
    <property type="entry name" value="ABC_transporter_C-like"/>
</dbReference>
<dbReference type="InterPro" id="IPR011527">
    <property type="entry name" value="ABC1_TM_dom"/>
</dbReference>
<evidence type="ECO:0000256" key="3">
    <source>
        <dbReference type="ARBA" id="ARBA00022692"/>
    </source>
</evidence>
<feature type="domain" description="ABC transporter" evidence="11">
    <location>
        <begin position="1231"/>
        <end position="1527"/>
    </location>
</feature>
<feature type="transmembrane region" description="Helical" evidence="10">
    <location>
        <begin position="389"/>
        <end position="408"/>
    </location>
</feature>
<feature type="transmembrane region" description="Helical" evidence="10">
    <location>
        <begin position="494"/>
        <end position="520"/>
    </location>
</feature>
<keyword evidence="14" id="KW-1185">Reference proteome</keyword>
<feature type="transmembrane region" description="Helical" evidence="10">
    <location>
        <begin position="415"/>
        <end position="436"/>
    </location>
</feature>
<dbReference type="EMBL" id="BAAFSV010000003">
    <property type="protein sequence ID" value="GAB1316363.1"/>
    <property type="molecule type" value="Genomic_DNA"/>
</dbReference>
<evidence type="ECO:0000256" key="2">
    <source>
        <dbReference type="ARBA" id="ARBA00022448"/>
    </source>
</evidence>
<feature type="transmembrane region" description="Helical" evidence="10">
    <location>
        <begin position="100"/>
        <end position="119"/>
    </location>
</feature>
<keyword evidence="5" id="KW-0067">ATP-binding</keyword>
<accession>A0ABQ0GF23</accession>
<evidence type="ECO:0000256" key="6">
    <source>
        <dbReference type="ARBA" id="ARBA00022989"/>
    </source>
</evidence>
<evidence type="ECO:0000256" key="7">
    <source>
        <dbReference type="ARBA" id="ARBA00023136"/>
    </source>
</evidence>
<dbReference type="PROSITE" id="PS00211">
    <property type="entry name" value="ABC_TRANSPORTER_1"/>
    <property type="match status" value="1"/>
</dbReference>
<dbReference type="InterPro" id="IPR003439">
    <property type="entry name" value="ABC_transporter-like_ATP-bd"/>
</dbReference>
<gene>
    <name evidence="13" type="ORF">MFIFM68171_06573</name>
</gene>
<dbReference type="PROSITE" id="PS50893">
    <property type="entry name" value="ABC_TRANSPORTER_2"/>
    <property type="match status" value="2"/>
</dbReference>
<evidence type="ECO:0000259" key="11">
    <source>
        <dbReference type="PROSITE" id="PS50893"/>
    </source>
</evidence>
<dbReference type="InterPro" id="IPR003593">
    <property type="entry name" value="AAA+_ATPase"/>
</dbReference>